<keyword evidence="1" id="KW-0175">Coiled coil</keyword>
<name>A0A8H6AA78_PETAA</name>
<protein>
    <submittedName>
        <fullName evidence="2">Uncharacterized protein</fullName>
    </submittedName>
</protein>
<keyword evidence="3" id="KW-1185">Reference proteome</keyword>
<dbReference type="EMBL" id="SPNV01000053">
    <property type="protein sequence ID" value="KAF5863376.1"/>
    <property type="molecule type" value="Genomic_DNA"/>
</dbReference>
<accession>A0A8H6AA78</accession>
<proteinExistence type="predicted"/>
<comment type="caution">
    <text evidence="2">The sequence shown here is derived from an EMBL/GenBank/DDBJ whole genome shotgun (WGS) entry which is preliminary data.</text>
</comment>
<evidence type="ECO:0000256" key="1">
    <source>
        <dbReference type="SAM" id="Coils"/>
    </source>
</evidence>
<organism evidence="2 3">
    <name type="scientific">Petromyces alliaceus</name>
    <name type="common">Aspergillus alliaceus</name>
    <dbReference type="NCBI Taxonomy" id="209559"/>
    <lineage>
        <taxon>Eukaryota</taxon>
        <taxon>Fungi</taxon>
        <taxon>Dikarya</taxon>
        <taxon>Ascomycota</taxon>
        <taxon>Pezizomycotina</taxon>
        <taxon>Eurotiomycetes</taxon>
        <taxon>Eurotiomycetidae</taxon>
        <taxon>Eurotiales</taxon>
        <taxon>Aspergillaceae</taxon>
        <taxon>Aspergillus</taxon>
        <taxon>Aspergillus subgen. Circumdati</taxon>
    </lineage>
</organism>
<feature type="coiled-coil region" evidence="1">
    <location>
        <begin position="173"/>
        <end position="200"/>
    </location>
</feature>
<evidence type="ECO:0000313" key="2">
    <source>
        <dbReference type="EMBL" id="KAF5863376.1"/>
    </source>
</evidence>
<sequence>MASQPVETIFTKLQQQSTSSASLQLCIQAVQNLSAEEQNALVAFEPAYSLTAADRQAFTRAAIQALSADDVDGTLSDAANGAYDAANNIFELLMSFVLNCICYDNQFGTNYTDEKLTPILVRYIKTMVDSVPFANQVAQYGENFDEEVIAFCANQDVSIDQRLSKIRGYISDAEEFEAKATEIQSTLDKIQEELLDLLNEINNRVKMWAKPRSPSAPRLAVSAAKPPFKLGVAVLDALLSTPLRPLIMIAGLLGLGNPEAVRSAYAIAASEVVRMSAKKPTALTILHELRSVANGDDVNAKYFSDFRDNVSVLNTYWSATIVDARSIETWLEDGASWVDFPEYMELNLKQGVRTYVKIAKYLRSYATQIDSLHYDELLEAAGYA</sequence>
<dbReference type="Proteomes" id="UP000541154">
    <property type="component" value="Unassembled WGS sequence"/>
</dbReference>
<evidence type="ECO:0000313" key="3">
    <source>
        <dbReference type="Proteomes" id="UP000541154"/>
    </source>
</evidence>
<gene>
    <name evidence="2" type="ORF">ETB97_010257</name>
</gene>
<dbReference type="AlphaFoldDB" id="A0A8H6AA78"/>
<reference evidence="2 3" key="1">
    <citation type="submission" date="2019-04" db="EMBL/GenBank/DDBJ databases">
        <title>Aspergillus burnettii sp. nov., novel species from soil in southeast Queensland.</title>
        <authorList>
            <person name="Gilchrist C.L.M."/>
            <person name="Pitt J.I."/>
            <person name="Lange L."/>
            <person name="Lacey H.J."/>
            <person name="Vuong D."/>
            <person name="Midgley D.J."/>
            <person name="Greenfield P."/>
            <person name="Bradbury M."/>
            <person name="Lacey E."/>
            <person name="Busk P.K."/>
            <person name="Pilgaard B."/>
            <person name="Chooi Y.H."/>
            <person name="Piggott A.M."/>
        </authorList>
    </citation>
    <scope>NUCLEOTIDE SEQUENCE [LARGE SCALE GENOMIC DNA]</scope>
    <source>
        <strain evidence="2 3">FRR 5400</strain>
    </source>
</reference>